<proteinExistence type="predicted"/>
<gene>
    <name evidence="1" type="ORF">BST27_19785</name>
</gene>
<comment type="caution">
    <text evidence="1">The sequence shown here is derived from an EMBL/GenBank/DDBJ whole genome shotgun (WGS) entry which is preliminary data.</text>
</comment>
<evidence type="ECO:0000313" key="2">
    <source>
        <dbReference type="Proteomes" id="UP000192739"/>
    </source>
</evidence>
<name>A0A1E3S774_MYCIE</name>
<dbReference type="EMBL" id="MVHT01000060">
    <property type="protein sequence ID" value="ORA99149.1"/>
    <property type="molecule type" value="Genomic_DNA"/>
</dbReference>
<dbReference type="OrthoDB" id="4737121at2"/>
<organism evidence="1 2">
    <name type="scientific">Mycobacterium intermedium</name>
    <dbReference type="NCBI Taxonomy" id="28445"/>
    <lineage>
        <taxon>Bacteria</taxon>
        <taxon>Bacillati</taxon>
        <taxon>Actinomycetota</taxon>
        <taxon>Actinomycetes</taxon>
        <taxon>Mycobacteriales</taxon>
        <taxon>Mycobacteriaceae</taxon>
        <taxon>Mycobacterium</taxon>
        <taxon>Mycobacterium simiae complex</taxon>
    </lineage>
</organism>
<dbReference type="AlphaFoldDB" id="A0A1E3S774"/>
<keyword evidence="2" id="KW-1185">Reference proteome</keyword>
<protein>
    <submittedName>
        <fullName evidence="1">Uncharacterized protein</fullName>
    </submittedName>
</protein>
<reference evidence="1 2" key="1">
    <citation type="submission" date="2017-02" db="EMBL/GenBank/DDBJ databases">
        <title>The new phylogeny of genus Mycobacterium.</title>
        <authorList>
            <person name="Tortoli E."/>
            <person name="Trovato A."/>
            <person name="Cirillo D.M."/>
        </authorList>
    </citation>
    <scope>NUCLEOTIDE SEQUENCE [LARGE SCALE GENOMIC DNA]</scope>
    <source>
        <strain evidence="1 2">DSM 44049</strain>
    </source>
</reference>
<sequence length="231" mass="26311">MLFMHEVHKVRACAKGAFQALFREGWMPMLGASDDARLLWYADQICGSGPNSSVTTITAIQDGVAWDHLCRRIQNGDLNKWIREIDQLRHEVEAKLLVPLPWSPLRDVALDKVPIGGVQHASSIYIEETLWPYRNALPACVERCGELYASSLEGPSSMCNMRAAFQPALVSQLQNEVTLIQRIQRPDALFDLLRTRTPGECRTPGAWMHDALDLREWTRRLLRTSTWSPMW</sequence>
<dbReference type="Proteomes" id="UP000192739">
    <property type="component" value="Unassembled WGS sequence"/>
</dbReference>
<accession>A0A1E3S774</accession>
<evidence type="ECO:0000313" key="1">
    <source>
        <dbReference type="EMBL" id="ORA99149.1"/>
    </source>
</evidence>